<sequence>MSVYAMVVMIVLIVTMGKVLGGRHRIHRGTGIDNADSMRLQGEVQQLRERIQVLERVITDSHSSVDLDREIERLRDR</sequence>
<protein>
    <submittedName>
        <fullName evidence="1">Putative membrane protein</fullName>
    </submittedName>
</protein>
<dbReference type="EMBL" id="JACIJK010000006">
    <property type="protein sequence ID" value="MBB5715358.1"/>
    <property type="molecule type" value="Genomic_DNA"/>
</dbReference>
<gene>
    <name evidence="1" type="ORF">FHS94_002204</name>
</gene>
<name>A0A7W9EWB5_9SPHN</name>
<evidence type="ECO:0000313" key="2">
    <source>
        <dbReference type="Proteomes" id="UP000546200"/>
    </source>
</evidence>
<proteinExistence type="predicted"/>
<reference evidence="1 2" key="1">
    <citation type="submission" date="2020-08" db="EMBL/GenBank/DDBJ databases">
        <title>Genomic Encyclopedia of Type Strains, Phase IV (KMG-IV): sequencing the most valuable type-strain genomes for metagenomic binning, comparative biology and taxonomic classification.</title>
        <authorList>
            <person name="Goeker M."/>
        </authorList>
    </citation>
    <scope>NUCLEOTIDE SEQUENCE [LARGE SCALE GENOMIC DNA]</scope>
    <source>
        <strain evidence="1 2">DSM 100044</strain>
    </source>
</reference>
<accession>A0A7W9EWB5</accession>
<dbReference type="AlphaFoldDB" id="A0A7W9EWB5"/>
<dbReference type="Proteomes" id="UP000546200">
    <property type="component" value="Unassembled WGS sequence"/>
</dbReference>
<evidence type="ECO:0000313" key="1">
    <source>
        <dbReference type="EMBL" id="MBB5715358.1"/>
    </source>
</evidence>
<dbReference type="RefSeq" id="WP_184057607.1">
    <property type="nucleotide sequence ID" value="NZ_JACIJK010000006.1"/>
</dbReference>
<keyword evidence="2" id="KW-1185">Reference proteome</keyword>
<comment type="caution">
    <text evidence="1">The sequence shown here is derived from an EMBL/GenBank/DDBJ whole genome shotgun (WGS) entry which is preliminary data.</text>
</comment>
<organism evidence="1 2">
    <name type="scientific">Sphingomonas aerophila</name>
    <dbReference type="NCBI Taxonomy" id="1344948"/>
    <lineage>
        <taxon>Bacteria</taxon>
        <taxon>Pseudomonadati</taxon>
        <taxon>Pseudomonadota</taxon>
        <taxon>Alphaproteobacteria</taxon>
        <taxon>Sphingomonadales</taxon>
        <taxon>Sphingomonadaceae</taxon>
        <taxon>Sphingomonas</taxon>
    </lineage>
</organism>